<organism evidence="5 6">
    <name type="scientific">Cutaneotrichosporon cavernicola</name>
    <dbReference type="NCBI Taxonomy" id="279322"/>
    <lineage>
        <taxon>Eukaryota</taxon>
        <taxon>Fungi</taxon>
        <taxon>Dikarya</taxon>
        <taxon>Basidiomycota</taxon>
        <taxon>Agaricomycotina</taxon>
        <taxon>Tremellomycetes</taxon>
        <taxon>Trichosporonales</taxon>
        <taxon>Trichosporonaceae</taxon>
        <taxon>Cutaneotrichosporon</taxon>
    </lineage>
</organism>
<protein>
    <recommendedName>
        <fullName evidence="4">SMP-30/Gluconolactonase/LRE-like region domain-containing protein</fullName>
    </recommendedName>
</protein>
<dbReference type="InterPro" id="IPR005511">
    <property type="entry name" value="SMP-30"/>
</dbReference>
<name>A0AA48QX14_9TREE</name>
<dbReference type="GO" id="GO:0019853">
    <property type="term" value="P:L-ascorbic acid biosynthetic process"/>
    <property type="evidence" value="ECO:0007669"/>
    <property type="project" value="TreeGrafter"/>
</dbReference>
<accession>A0AA48QX14</accession>
<keyword evidence="6" id="KW-1185">Reference proteome</keyword>
<comment type="similarity">
    <text evidence="1">Belongs to the SMP-30/CGR1 family.</text>
</comment>
<reference evidence="5" key="1">
    <citation type="journal article" date="2023" name="BMC Genomics">
        <title>Chromosome-level genome assemblies of Cutaneotrichosporon spp. (Trichosporonales, Basidiomycota) reveal imbalanced evolution between nucleotide sequences and chromosome synteny.</title>
        <authorList>
            <person name="Kobayashi Y."/>
            <person name="Kayamori A."/>
            <person name="Aoki K."/>
            <person name="Shiwa Y."/>
            <person name="Matsutani M."/>
            <person name="Fujita N."/>
            <person name="Sugita T."/>
            <person name="Iwasaki W."/>
            <person name="Tanaka N."/>
            <person name="Takashima M."/>
        </authorList>
    </citation>
    <scope>NUCLEOTIDE SEQUENCE</scope>
    <source>
        <strain evidence="5">HIS019</strain>
    </source>
</reference>
<feature type="binding site" evidence="3">
    <location>
        <position position="116"/>
    </location>
    <ligand>
        <name>substrate</name>
    </ligand>
</feature>
<proteinExistence type="inferred from homology"/>
<feature type="active site" description="Proton donor/acceptor" evidence="2">
    <location>
        <position position="222"/>
    </location>
</feature>
<dbReference type="InterPro" id="IPR013658">
    <property type="entry name" value="SGL"/>
</dbReference>
<gene>
    <name evidence="5" type="ORF">CcaverHIS019_0505390</name>
</gene>
<dbReference type="Pfam" id="PF08450">
    <property type="entry name" value="SGL"/>
    <property type="match status" value="1"/>
</dbReference>
<dbReference type="GeneID" id="85496781"/>
<feature type="binding site" evidence="3">
    <location>
        <position position="222"/>
    </location>
    <ligand>
        <name>a divalent metal cation</name>
        <dbReference type="ChEBI" id="CHEBI:60240"/>
    </ligand>
</feature>
<dbReference type="RefSeq" id="XP_060458176.1">
    <property type="nucleotide sequence ID" value="XM_060601709.1"/>
</dbReference>
<dbReference type="KEGG" id="ccac:CcaHIS019_0505390"/>
<dbReference type="AlphaFoldDB" id="A0AA48QX14"/>
<feature type="domain" description="SMP-30/Gluconolactonase/LRE-like region" evidence="4">
    <location>
        <begin position="18"/>
        <end position="282"/>
    </location>
</feature>
<evidence type="ECO:0000259" key="4">
    <source>
        <dbReference type="Pfam" id="PF08450"/>
    </source>
</evidence>
<dbReference type="Proteomes" id="UP001233271">
    <property type="component" value="Chromosome 5"/>
</dbReference>
<keyword evidence="3" id="KW-0862">Zinc</keyword>
<dbReference type="EMBL" id="AP028216">
    <property type="protein sequence ID" value="BEI92911.1"/>
    <property type="molecule type" value="Genomic_DNA"/>
</dbReference>
<feature type="binding site" evidence="3">
    <location>
        <position position="118"/>
    </location>
    <ligand>
        <name>substrate</name>
    </ligand>
</feature>
<feature type="binding site" evidence="3">
    <location>
        <position position="167"/>
    </location>
    <ligand>
        <name>a divalent metal cation</name>
        <dbReference type="ChEBI" id="CHEBI:60240"/>
    </ligand>
</feature>
<sequence length="327" mass="35489">MSTSTFDAHVVLACQNTLGEGITWDDRTQRLHWVDIDRAEVHTYDPATKTHAAAHYPESEFMSALAPRNGPGLVAATEAAVVLIDPPFPSPYTEENSTRTIIKPLDPAHVDDKLVRFNDGACDAKGRLWIGSMTRPEKRDGTQRGELWRVEPDGTASRFLEEVGTSNGIDWSPDNTRMYYIDSNVNEVSVFDYDLEAGVASNRRQFVPALPGPNGNAPGVYDGLVVDGVGNVWVARWGDSRVVVFSPDGKLLAQVNTPGARSPTIPCFGGPDLRTLYIATANANLAGQGDIQAQFPESGNVFGFDCSSMAGVLGPDWKGRVRHRFGG</sequence>
<feature type="binding site" evidence="3">
    <location>
        <position position="20"/>
    </location>
    <ligand>
        <name>a divalent metal cation</name>
        <dbReference type="ChEBI" id="CHEBI:60240"/>
    </ligand>
</feature>
<dbReference type="PANTHER" id="PTHR10907:SF47">
    <property type="entry name" value="REGUCALCIN"/>
    <property type="match status" value="1"/>
</dbReference>
<keyword evidence="3" id="KW-0479">Metal-binding</keyword>
<dbReference type="GO" id="GO:0004341">
    <property type="term" value="F:gluconolactonase activity"/>
    <property type="evidence" value="ECO:0007669"/>
    <property type="project" value="TreeGrafter"/>
</dbReference>
<evidence type="ECO:0000313" key="5">
    <source>
        <dbReference type="EMBL" id="BEI92911.1"/>
    </source>
</evidence>
<dbReference type="InterPro" id="IPR011042">
    <property type="entry name" value="6-blade_b-propeller_TolB-like"/>
</dbReference>
<evidence type="ECO:0000313" key="6">
    <source>
        <dbReference type="Proteomes" id="UP001233271"/>
    </source>
</evidence>
<dbReference type="Gene3D" id="2.120.10.30">
    <property type="entry name" value="TolB, C-terminal domain"/>
    <property type="match status" value="1"/>
</dbReference>
<comment type="cofactor">
    <cofactor evidence="3">
        <name>Zn(2+)</name>
        <dbReference type="ChEBI" id="CHEBI:29105"/>
    </cofactor>
    <text evidence="3">Binds 1 divalent metal cation per subunit.</text>
</comment>
<evidence type="ECO:0000256" key="1">
    <source>
        <dbReference type="ARBA" id="ARBA00008853"/>
    </source>
</evidence>
<dbReference type="PANTHER" id="PTHR10907">
    <property type="entry name" value="REGUCALCIN"/>
    <property type="match status" value="1"/>
</dbReference>
<dbReference type="SUPFAM" id="SSF63829">
    <property type="entry name" value="Calcium-dependent phosphotriesterase"/>
    <property type="match status" value="1"/>
</dbReference>
<dbReference type="GO" id="GO:0005509">
    <property type="term" value="F:calcium ion binding"/>
    <property type="evidence" value="ECO:0007669"/>
    <property type="project" value="TreeGrafter"/>
</dbReference>
<dbReference type="PRINTS" id="PR01790">
    <property type="entry name" value="SMP30FAMILY"/>
</dbReference>
<evidence type="ECO:0000256" key="3">
    <source>
        <dbReference type="PIRSR" id="PIRSR605511-2"/>
    </source>
</evidence>
<evidence type="ECO:0000256" key="2">
    <source>
        <dbReference type="PIRSR" id="PIRSR605511-1"/>
    </source>
</evidence>